<evidence type="ECO:0000313" key="2">
    <source>
        <dbReference type="EMBL" id="ORO95217.1"/>
    </source>
</evidence>
<dbReference type="GO" id="GO:0032259">
    <property type="term" value="P:methylation"/>
    <property type="evidence" value="ECO:0007669"/>
    <property type="project" value="InterPro"/>
</dbReference>
<dbReference type="Gene3D" id="3.40.50.150">
    <property type="entry name" value="Vaccinia Virus protein VP39"/>
    <property type="match status" value="1"/>
</dbReference>
<proteinExistence type="predicted"/>
<dbReference type="AlphaFoldDB" id="A0A1X1K6Y2"/>
<dbReference type="Pfam" id="PF07669">
    <property type="entry name" value="Eco57I"/>
    <property type="match status" value="1"/>
</dbReference>
<name>A0A1X1K6Y2_STRMT</name>
<feature type="domain" description="Type II methyltransferase M.TaqI-like" evidence="1">
    <location>
        <begin position="243"/>
        <end position="367"/>
    </location>
</feature>
<dbReference type="PROSITE" id="PS00092">
    <property type="entry name" value="N6_MTASE"/>
    <property type="match status" value="1"/>
</dbReference>
<dbReference type="GO" id="GO:0006304">
    <property type="term" value="P:DNA modification"/>
    <property type="evidence" value="ECO:0007669"/>
    <property type="project" value="InterPro"/>
</dbReference>
<evidence type="ECO:0000259" key="1">
    <source>
        <dbReference type="Pfam" id="PF07669"/>
    </source>
</evidence>
<dbReference type="GO" id="GO:0003676">
    <property type="term" value="F:nucleic acid binding"/>
    <property type="evidence" value="ECO:0007669"/>
    <property type="project" value="InterPro"/>
</dbReference>
<organism evidence="2 3">
    <name type="scientific">Streptococcus mitis</name>
    <dbReference type="NCBI Taxonomy" id="28037"/>
    <lineage>
        <taxon>Bacteria</taxon>
        <taxon>Bacillati</taxon>
        <taxon>Bacillota</taxon>
        <taxon>Bacilli</taxon>
        <taxon>Lactobacillales</taxon>
        <taxon>Streptococcaceae</taxon>
        <taxon>Streptococcus</taxon>
        <taxon>Streptococcus mitis group</taxon>
    </lineage>
</organism>
<dbReference type="InterPro" id="IPR011639">
    <property type="entry name" value="MethylTrfase_TaqI-like_dom"/>
</dbReference>
<dbReference type="InterPro" id="IPR029063">
    <property type="entry name" value="SAM-dependent_MTases_sf"/>
</dbReference>
<protein>
    <submittedName>
        <fullName evidence="2">Restriction endonuclease</fullName>
    </submittedName>
</protein>
<gene>
    <name evidence="2" type="ORF">B7700_03600</name>
</gene>
<dbReference type="Proteomes" id="UP000193929">
    <property type="component" value="Unassembled WGS sequence"/>
</dbReference>
<dbReference type="RefSeq" id="WP_084887206.1">
    <property type="nucleotide sequence ID" value="NZ_NCVF01000020.1"/>
</dbReference>
<evidence type="ECO:0000313" key="3">
    <source>
        <dbReference type="Proteomes" id="UP000193929"/>
    </source>
</evidence>
<keyword evidence="2" id="KW-0255">Endonuclease</keyword>
<sequence>MTIDISEESLSKESADLLKILLKDRTTKKNIVWATHSYELLGKGFAPSDRITPSRVTGNYANLIQPRSEKSKYEQKDRTKIRAEVFTPTWLVAKQNGYVESELGSLSLEEYVDLRWLEITCGEAPYMVTRYDTVTGEEIPLSERVGFVDRKLQRISREVSDEVTFYELVKKAYRASYGYEYQGDSLLLARENLLASFEDYYLAKTGNQPTLEQKKEIATIISYNVFQMDGLKKNSPYSATQGQSQQLSLFSDELEVEQAEESKTQIKDWKKNRMIGFECLSSEESEMKFDVVIGNPPYQEELQGTSDKPIYHHFMDESYKISRKSVLITPARFLFKAGKTPKSWNEKMLLNEHFKVMYYVQDSSKVFPGTDIKGGVTISYHDNDRVFGAIETYTAFDELNSIYKKVYHRNDFKSLSDYVFAPESYKLTEALHSDYPNFEDRLSKGHKFDVTTNIFEKLPEIFTDDKPECESIQLIGRLNNERVIKFVPKKYIKGPGNLDKYKVILPKANGSGAIGEVLSTPLVGTPLVGHTQTFISIGKLETLDEADSLFKYIKSKFARTLLGVLKITQDNKKGTWKYVPLQDFTVNSDIDWTQSVSDIDRQLYQKYDLSPEEIAFIETHVREMD</sequence>
<keyword evidence="2" id="KW-0540">Nuclease</keyword>
<accession>A0A1X1K6Y2</accession>
<dbReference type="GO" id="GO:0009007">
    <property type="term" value="F:site-specific DNA-methyltransferase (adenine-specific) activity"/>
    <property type="evidence" value="ECO:0007669"/>
    <property type="project" value="UniProtKB-EC"/>
</dbReference>
<keyword evidence="2" id="KW-0378">Hydrolase</keyword>
<dbReference type="SUPFAM" id="SSF53335">
    <property type="entry name" value="S-adenosyl-L-methionine-dependent methyltransferases"/>
    <property type="match status" value="1"/>
</dbReference>
<dbReference type="GO" id="GO:0004519">
    <property type="term" value="F:endonuclease activity"/>
    <property type="evidence" value="ECO:0007669"/>
    <property type="project" value="UniProtKB-KW"/>
</dbReference>
<dbReference type="EMBL" id="NCVF01000020">
    <property type="protein sequence ID" value="ORO95217.1"/>
    <property type="molecule type" value="Genomic_DNA"/>
</dbReference>
<comment type="caution">
    <text evidence="2">The sequence shown here is derived from an EMBL/GenBank/DDBJ whole genome shotgun (WGS) entry which is preliminary data.</text>
</comment>
<reference evidence="2 3" key="1">
    <citation type="journal article" date="2016" name="Eur. J. Clin. Microbiol. Infect. Dis.">
        <title>Whole genome sequencing as a tool for phylogenetic analysis of clinical strains of Mitis group streptococci.</title>
        <authorList>
            <person name="Rasmussen L.H."/>
            <person name="Dargis R."/>
            <person name="Hojholt K."/>
            <person name="Christensen J.J."/>
            <person name="Skovgaard O."/>
            <person name="Justesen U.S."/>
            <person name="Rosenvinge F.S."/>
            <person name="Moser C."/>
            <person name="Lukjancenko O."/>
            <person name="Rasmussen S."/>
            <person name="Nielsen X.C."/>
        </authorList>
    </citation>
    <scope>NUCLEOTIDE SEQUENCE [LARGE SCALE GENOMIC DNA]</scope>
    <source>
        <strain evidence="2 3">RH_50275_09</strain>
    </source>
</reference>
<dbReference type="InterPro" id="IPR002052">
    <property type="entry name" value="DNA_methylase_N6_adenine_CS"/>
</dbReference>